<reference evidence="2 3" key="1">
    <citation type="submission" date="2020-02" db="EMBL/GenBank/DDBJ databases">
        <title>Acidophilic actinobacteria isolated from forest soil.</title>
        <authorList>
            <person name="Golinska P."/>
        </authorList>
    </citation>
    <scope>NUCLEOTIDE SEQUENCE [LARGE SCALE GENOMIC DNA]</scope>
    <source>
        <strain evidence="2 3">NL8</strain>
    </source>
</reference>
<organism evidence="2 3">
    <name type="scientific">Catenulispora pinistramenti</name>
    <dbReference type="NCBI Taxonomy" id="2705254"/>
    <lineage>
        <taxon>Bacteria</taxon>
        <taxon>Bacillati</taxon>
        <taxon>Actinomycetota</taxon>
        <taxon>Actinomycetes</taxon>
        <taxon>Catenulisporales</taxon>
        <taxon>Catenulisporaceae</taxon>
        <taxon>Catenulispora</taxon>
    </lineage>
</organism>
<dbReference type="Proteomes" id="UP000730482">
    <property type="component" value="Unassembled WGS sequence"/>
</dbReference>
<feature type="transmembrane region" description="Helical" evidence="1">
    <location>
        <begin position="12"/>
        <end position="33"/>
    </location>
</feature>
<name>A0ABS5KWP1_9ACTN</name>
<dbReference type="RefSeq" id="WP_212013388.1">
    <property type="nucleotide sequence ID" value="NZ_JAAFYZ010000104.1"/>
</dbReference>
<keyword evidence="1" id="KW-0472">Membrane</keyword>
<evidence type="ECO:0000256" key="1">
    <source>
        <dbReference type="SAM" id="Phobius"/>
    </source>
</evidence>
<keyword evidence="3" id="KW-1185">Reference proteome</keyword>
<sequence length="145" mass="15848">MADATVTRRQRWAIAAIAITTVVVVLVIIAAVYKAIQHHRAASQATVTITVLNKRADCPTPTTSTASCTWRIYTDAGVFADRDEVTAHKLNSRVLFDQLMYGGVYQVQIRGTRHDNLAVYPNIIKIVRVIAQGHPNPAVVIAPST</sequence>
<proteinExistence type="predicted"/>
<evidence type="ECO:0000313" key="3">
    <source>
        <dbReference type="Proteomes" id="UP000730482"/>
    </source>
</evidence>
<keyword evidence="1" id="KW-0812">Transmembrane</keyword>
<accession>A0ABS5KWP1</accession>
<gene>
    <name evidence="2" type="ORF">KGQ19_26835</name>
</gene>
<protein>
    <submittedName>
        <fullName evidence="2">Uncharacterized protein</fullName>
    </submittedName>
</protein>
<comment type="caution">
    <text evidence="2">The sequence shown here is derived from an EMBL/GenBank/DDBJ whole genome shotgun (WGS) entry which is preliminary data.</text>
</comment>
<evidence type="ECO:0000313" key="2">
    <source>
        <dbReference type="EMBL" id="MBS2550492.1"/>
    </source>
</evidence>
<keyword evidence="1" id="KW-1133">Transmembrane helix</keyword>
<dbReference type="EMBL" id="JAAFYZ010000104">
    <property type="protein sequence ID" value="MBS2550492.1"/>
    <property type="molecule type" value="Genomic_DNA"/>
</dbReference>